<gene>
    <name evidence="3" type="ORF">Ani05nite_81070</name>
</gene>
<sequence>MPEAKDEHGPAPAPWPYGREPPSMDPSVPVSHLWRRIVSIVGPLLALAGVLLGAVLSYAFSVQGENRRERWALSREWRERRLQTYGAFVSDIKRMKSVAARIAADVGLDDQAPPMTREAGKDVLAEANMARGNSFETLSLIAGREVVQAARALNRAVWRLEWFARGLLDDTDVDGWLVAKRGYYHALNRFHEIARHELGVTGVFSPREEEGSPREQYELERQARTLPGRRPPHASPAAEPN</sequence>
<accession>A0A919MUE5</accession>
<keyword evidence="4" id="KW-1185">Reference proteome</keyword>
<name>A0A919MUE5_9ACTN</name>
<evidence type="ECO:0000313" key="3">
    <source>
        <dbReference type="EMBL" id="GIE54573.1"/>
    </source>
</evidence>
<proteinExistence type="predicted"/>
<protein>
    <submittedName>
        <fullName evidence="3">Uncharacterized protein</fullName>
    </submittedName>
</protein>
<evidence type="ECO:0000256" key="1">
    <source>
        <dbReference type="SAM" id="MobiDB-lite"/>
    </source>
</evidence>
<organism evidence="3 4">
    <name type="scientific">Actinoplanes nipponensis</name>
    <dbReference type="NCBI Taxonomy" id="135950"/>
    <lineage>
        <taxon>Bacteria</taxon>
        <taxon>Bacillati</taxon>
        <taxon>Actinomycetota</taxon>
        <taxon>Actinomycetes</taxon>
        <taxon>Micromonosporales</taxon>
        <taxon>Micromonosporaceae</taxon>
        <taxon>Actinoplanes</taxon>
    </lineage>
</organism>
<dbReference type="AlphaFoldDB" id="A0A919MUE5"/>
<keyword evidence="2" id="KW-1133">Transmembrane helix</keyword>
<comment type="caution">
    <text evidence="3">The sequence shown here is derived from an EMBL/GenBank/DDBJ whole genome shotgun (WGS) entry which is preliminary data.</text>
</comment>
<evidence type="ECO:0000256" key="2">
    <source>
        <dbReference type="SAM" id="Phobius"/>
    </source>
</evidence>
<dbReference type="Proteomes" id="UP000647172">
    <property type="component" value="Unassembled WGS sequence"/>
</dbReference>
<evidence type="ECO:0000313" key="4">
    <source>
        <dbReference type="Proteomes" id="UP000647172"/>
    </source>
</evidence>
<feature type="region of interest" description="Disordered" evidence="1">
    <location>
        <begin position="1"/>
        <end position="22"/>
    </location>
</feature>
<reference evidence="3" key="1">
    <citation type="submission" date="2021-01" db="EMBL/GenBank/DDBJ databases">
        <title>Whole genome shotgun sequence of Actinoplanes nipponensis NBRC 14063.</title>
        <authorList>
            <person name="Komaki H."/>
            <person name="Tamura T."/>
        </authorList>
    </citation>
    <scope>NUCLEOTIDE SEQUENCE</scope>
    <source>
        <strain evidence="3">NBRC 14063</strain>
    </source>
</reference>
<feature type="region of interest" description="Disordered" evidence="1">
    <location>
        <begin position="204"/>
        <end position="241"/>
    </location>
</feature>
<dbReference type="EMBL" id="BOMQ01000105">
    <property type="protein sequence ID" value="GIE54573.1"/>
    <property type="molecule type" value="Genomic_DNA"/>
</dbReference>
<feature type="compositionally biased region" description="Basic and acidic residues" evidence="1">
    <location>
        <begin position="206"/>
        <end position="223"/>
    </location>
</feature>
<feature type="transmembrane region" description="Helical" evidence="2">
    <location>
        <begin position="37"/>
        <end position="60"/>
    </location>
</feature>
<keyword evidence="2" id="KW-0812">Transmembrane</keyword>
<keyword evidence="2" id="KW-0472">Membrane</keyword>